<keyword evidence="1" id="KW-0677">Repeat</keyword>
<dbReference type="GO" id="GO:0005085">
    <property type="term" value="F:guanyl-nucleotide exchange factor activity"/>
    <property type="evidence" value="ECO:0007669"/>
    <property type="project" value="TreeGrafter"/>
</dbReference>
<name>A0A8B9PN51_APTOW</name>
<dbReference type="Ensembl" id="ENSAOWT00000015062.1">
    <property type="protein sequence ID" value="ENSAOWP00000013259.1"/>
    <property type="gene ID" value="ENSAOWG00000008940.1"/>
</dbReference>
<reference evidence="3" key="2">
    <citation type="submission" date="2025-09" db="UniProtKB">
        <authorList>
            <consortium name="Ensembl"/>
        </authorList>
    </citation>
    <scope>IDENTIFICATION</scope>
</reference>
<dbReference type="PROSITE" id="PS51205">
    <property type="entry name" value="VPS9"/>
    <property type="match status" value="1"/>
</dbReference>
<dbReference type="InterPro" id="IPR035899">
    <property type="entry name" value="DBL_dom_sf"/>
</dbReference>
<feature type="domain" description="VPS9" evidence="2">
    <location>
        <begin position="754"/>
        <end position="900"/>
    </location>
</feature>
<dbReference type="InterPro" id="IPR003409">
    <property type="entry name" value="MORN"/>
</dbReference>
<proteinExistence type="predicted"/>
<reference evidence="3" key="1">
    <citation type="submission" date="2025-08" db="UniProtKB">
        <authorList>
            <consortium name="Ensembl"/>
        </authorList>
    </citation>
    <scope>IDENTIFICATION</scope>
</reference>
<dbReference type="GO" id="GO:0031267">
    <property type="term" value="F:small GTPase binding"/>
    <property type="evidence" value="ECO:0007669"/>
    <property type="project" value="TreeGrafter"/>
</dbReference>
<dbReference type="SUPFAM" id="SSF48065">
    <property type="entry name" value="DBL homology domain (DH-domain)"/>
    <property type="match status" value="1"/>
</dbReference>
<dbReference type="Proteomes" id="UP000694424">
    <property type="component" value="Unplaced"/>
</dbReference>
<dbReference type="SMART" id="SM00698">
    <property type="entry name" value="MORN"/>
    <property type="match status" value="7"/>
</dbReference>
<dbReference type="GO" id="GO:0016197">
    <property type="term" value="P:endosomal transport"/>
    <property type="evidence" value="ECO:0007669"/>
    <property type="project" value="TreeGrafter"/>
</dbReference>
<protein>
    <submittedName>
        <fullName evidence="3">ALS2 C-terminal like</fullName>
    </submittedName>
</protein>
<dbReference type="PANTHER" id="PTHR46089">
    <property type="entry name" value="ALSIN HOMOLOG"/>
    <property type="match status" value="1"/>
</dbReference>
<dbReference type="Pfam" id="PF02204">
    <property type="entry name" value="VPS9"/>
    <property type="match status" value="1"/>
</dbReference>
<dbReference type="SUPFAM" id="SSF82185">
    <property type="entry name" value="Histone H3 K4-specific methyltransferase SET7/9 N-terminal domain"/>
    <property type="match status" value="2"/>
</dbReference>
<dbReference type="InterPro" id="IPR051984">
    <property type="entry name" value="Alsin"/>
</dbReference>
<sequence>MCTAEATASLLQAEETFSACLARIDALILKPLLQAEPHDQKGKDNFKLLLLLNDRFQALWNFTEENYRILKQKCSTSESFCIQDFYTLVNLCLNLRSCSEAWKHHKTVLKQFLTDFTSETSMSLALYTVLHKPIRDHVEQYILLLTKLNEALKEGPEKDLVTSAIKEYVKLESFISQVLDEACFTKALWKSLGYKFTDMLCVPERRLLEDSRNLPISASTNRSDRILLFDDVLVLIQGNSFQSFDLKLVWVDKNCREKSAPGAVWQWKLNQAIRQALKGKRDFPLWGKTGEGTEPPSCRFFTYVFRLEGKFKNATYEGEWHWGKPHGKGTLKWRDGRNHVGDFKEGLEHGFGICLVPRRSEDRYDCYKCHWYEGKMRGYGICEYGNEMVYKGYFKDDLRQGFGILENPSADHPFKYTGQWENDKKNGYGVWDDKDRGERYIGMWHDDHKHGQGIVVTQSGVCYQRTFHAGRMVGSGILLLEDDSVYEGNFMEDLTFVGKGKLSFANGFVLEGTFTNKLGQGLQTQGILNTSNDPYRDQSSPCLKDQLGLEEFPVEERWKGIYDQFLEFIHSGCKEETEESFTGFHIQTSKELRKSQEYLFCQRGTEDVSWKMEDILEELVQHQELKSLQPYLDKALKSSLHPLGKLLKALMIAFQATYSGIGANRHLLTMAQEEVKYYAKKIWEFYQGLLHLVLEQKGQLPTKSVDGETNDQKACSIVLPLILPCFYPELFMLYMLYHEREDDLYCQGIVDLSLFPDIKLLEFLDVQKHLWPLKDLTLTTNQRRSLIKDKCFLSATECLQKLITTVDPREKLVILQKTYEEIESTVSRVVEKDYKLPMDDLLPLLMYVVSRAKIQHLGAEIHLIRDLMDPTNQGGLYDFLLTALESCYEHIQRMRLHQRENCHGTHNP</sequence>
<evidence type="ECO:0000259" key="2">
    <source>
        <dbReference type="PROSITE" id="PS51205"/>
    </source>
</evidence>
<evidence type="ECO:0000313" key="4">
    <source>
        <dbReference type="Proteomes" id="UP000694424"/>
    </source>
</evidence>
<dbReference type="InterPro" id="IPR003123">
    <property type="entry name" value="VPS9"/>
</dbReference>
<dbReference type="Pfam" id="PF02493">
    <property type="entry name" value="MORN"/>
    <property type="match status" value="6"/>
</dbReference>
<dbReference type="AlphaFoldDB" id="A0A8B9PN51"/>
<dbReference type="SUPFAM" id="SSF109993">
    <property type="entry name" value="VPS9 domain"/>
    <property type="match status" value="1"/>
</dbReference>
<evidence type="ECO:0000313" key="3">
    <source>
        <dbReference type="Ensembl" id="ENSAOWP00000013259.1"/>
    </source>
</evidence>
<dbReference type="Gene3D" id="1.20.1050.80">
    <property type="entry name" value="VPS9 domain"/>
    <property type="match status" value="1"/>
</dbReference>
<dbReference type="PANTHER" id="PTHR46089:SF1">
    <property type="entry name" value="ALS2 C-TERMINAL-LIKE PROTEIN"/>
    <property type="match status" value="1"/>
</dbReference>
<evidence type="ECO:0000256" key="1">
    <source>
        <dbReference type="ARBA" id="ARBA00022737"/>
    </source>
</evidence>
<keyword evidence="4" id="KW-1185">Reference proteome</keyword>
<dbReference type="GO" id="GO:0031410">
    <property type="term" value="C:cytoplasmic vesicle"/>
    <property type="evidence" value="ECO:0007669"/>
    <property type="project" value="TreeGrafter"/>
</dbReference>
<dbReference type="InterPro" id="IPR037191">
    <property type="entry name" value="VPS9_dom_sf"/>
</dbReference>
<dbReference type="Gene3D" id="2.20.110.10">
    <property type="entry name" value="Histone H3 K4-specific methyltransferase SET7/9 N-terminal domain"/>
    <property type="match status" value="2"/>
</dbReference>
<accession>A0A8B9PN51</accession>
<organism evidence="3 4">
    <name type="scientific">Apteryx owenii</name>
    <name type="common">Little spotted kiwi</name>
    <dbReference type="NCBI Taxonomy" id="8824"/>
    <lineage>
        <taxon>Eukaryota</taxon>
        <taxon>Metazoa</taxon>
        <taxon>Chordata</taxon>
        <taxon>Craniata</taxon>
        <taxon>Vertebrata</taxon>
        <taxon>Euteleostomi</taxon>
        <taxon>Archelosauria</taxon>
        <taxon>Archosauria</taxon>
        <taxon>Dinosauria</taxon>
        <taxon>Saurischia</taxon>
        <taxon>Theropoda</taxon>
        <taxon>Coelurosauria</taxon>
        <taxon>Aves</taxon>
        <taxon>Palaeognathae</taxon>
        <taxon>Apterygiformes</taxon>
        <taxon>Apterygidae</taxon>
        <taxon>Apteryx</taxon>
    </lineage>
</organism>